<comment type="subcellular location">
    <subcellularLocation>
        <location evidence="1">Endoplasmic reticulum membrane</location>
        <topology evidence="1">Single-pass type II membrane protein</topology>
    </subcellularLocation>
</comment>
<dbReference type="InterPro" id="IPR001680">
    <property type="entry name" value="WD40_rpt"/>
</dbReference>
<evidence type="ECO:0000256" key="7">
    <source>
        <dbReference type="ARBA" id="ARBA00022892"/>
    </source>
</evidence>
<keyword evidence="8" id="KW-0653">Protein transport</keyword>
<evidence type="ECO:0000256" key="8">
    <source>
        <dbReference type="ARBA" id="ARBA00022927"/>
    </source>
</evidence>
<evidence type="ECO:0000256" key="12">
    <source>
        <dbReference type="SAM" id="Phobius"/>
    </source>
</evidence>
<dbReference type="PROSITE" id="PS50294">
    <property type="entry name" value="WD_REPEATS_REGION"/>
    <property type="match status" value="1"/>
</dbReference>
<reference evidence="13 14" key="1">
    <citation type="submission" date="2019-02" db="EMBL/GenBank/DDBJ databases">
        <title>Genome sequencing of the rare red list fungi Antrodiella citrinella (Flaviporus citrinellus).</title>
        <authorList>
            <person name="Buettner E."/>
            <person name="Kellner H."/>
        </authorList>
    </citation>
    <scope>NUCLEOTIDE SEQUENCE [LARGE SCALE GENOMIC DNA]</scope>
    <source>
        <strain evidence="13 14">DSM 108506</strain>
    </source>
</reference>
<keyword evidence="7" id="KW-0931">ER-Golgi transport</keyword>
<keyword evidence="10 12" id="KW-0472">Membrane</keyword>
<keyword evidence="4 12" id="KW-0812">Transmembrane</keyword>
<accession>A0A4V3XJM1</accession>
<evidence type="ECO:0000256" key="11">
    <source>
        <dbReference type="PROSITE-ProRule" id="PRU00221"/>
    </source>
</evidence>
<name>A0A4V3XJM1_9APHY</name>
<evidence type="ECO:0000256" key="1">
    <source>
        <dbReference type="ARBA" id="ARBA00004648"/>
    </source>
</evidence>
<organism evidence="13 14">
    <name type="scientific">Antrodiella citrinella</name>
    <dbReference type="NCBI Taxonomy" id="2447956"/>
    <lineage>
        <taxon>Eukaryota</taxon>
        <taxon>Fungi</taxon>
        <taxon>Dikarya</taxon>
        <taxon>Basidiomycota</taxon>
        <taxon>Agaricomycotina</taxon>
        <taxon>Agaricomycetes</taxon>
        <taxon>Polyporales</taxon>
        <taxon>Steccherinaceae</taxon>
        <taxon>Antrodiella</taxon>
    </lineage>
</organism>
<dbReference type="PANTHER" id="PTHR23284:SF0">
    <property type="entry name" value="PROLACTIN REGULATORY ELEMENT-BINDING PROTEIN"/>
    <property type="match status" value="1"/>
</dbReference>
<dbReference type="PANTHER" id="PTHR23284">
    <property type="entry name" value="PROLACTIN REGULATORY ELEMENT BINDING PROTEIN"/>
    <property type="match status" value="1"/>
</dbReference>
<evidence type="ECO:0000256" key="2">
    <source>
        <dbReference type="ARBA" id="ARBA00022448"/>
    </source>
</evidence>
<evidence type="ECO:0000256" key="9">
    <source>
        <dbReference type="ARBA" id="ARBA00022989"/>
    </source>
</evidence>
<dbReference type="GO" id="GO:0006888">
    <property type="term" value="P:endoplasmic reticulum to Golgi vesicle-mediated transport"/>
    <property type="evidence" value="ECO:0007669"/>
    <property type="project" value="TreeGrafter"/>
</dbReference>
<keyword evidence="6" id="KW-0256">Endoplasmic reticulum</keyword>
<dbReference type="SUPFAM" id="SSF50978">
    <property type="entry name" value="WD40 repeat-like"/>
    <property type="match status" value="1"/>
</dbReference>
<sequence>MRTKHAVHSLPAFPVYSCAFVGPDEVVLGGGGGQSKTGIKNKLRLYEVKSEKNIELRDELELASGEDAPMSMAAIIKDKHLICGINSSLEFLKVGRNQNCRAYEIKEGKYVTDIAFEHTEYNNYKRNRGRLSVLSPDGTLLAVAGTRDLALLRYPSLEPAASAIHLPKGEIYDASFSSSTLVVATTVNLLVYSLPPKSEEPEKTTEKLDTLTALDLVSTIDRPTLPGSDAGCSFRCARFHPNDSNILYTVVNTVAAKKAKKNAPKRAYICRWDVDNWKLKKYRKVSDRPLTCFDVSPNGSALAFGSSDYTVGIVDATTLAPVLTILKAHEFPPTTLRFNPSSSMLISGSADNTIRIVTVPVYRAESWSSWIIVVVAFLIILFAIIAQQMHSS</sequence>
<keyword evidence="2" id="KW-0813">Transport</keyword>
<dbReference type="OrthoDB" id="2013972at2759"/>
<dbReference type="Pfam" id="PF00400">
    <property type="entry name" value="WD40"/>
    <property type="match status" value="1"/>
</dbReference>
<dbReference type="GO" id="GO:0005085">
    <property type="term" value="F:guanyl-nucleotide exchange factor activity"/>
    <property type="evidence" value="ECO:0007669"/>
    <property type="project" value="InterPro"/>
</dbReference>
<evidence type="ECO:0000256" key="4">
    <source>
        <dbReference type="ARBA" id="ARBA00022692"/>
    </source>
</evidence>
<dbReference type="PROSITE" id="PS50082">
    <property type="entry name" value="WD_REPEATS_2"/>
    <property type="match status" value="1"/>
</dbReference>
<dbReference type="GO" id="GO:0005789">
    <property type="term" value="C:endoplasmic reticulum membrane"/>
    <property type="evidence" value="ECO:0007669"/>
    <property type="project" value="UniProtKB-SubCell"/>
</dbReference>
<keyword evidence="14" id="KW-1185">Reference proteome</keyword>
<proteinExistence type="predicted"/>
<keyword evidence="9 12" id="KW-1133">Transmembrane helix</keyword>
<evidence type="ECO:0000256" key="10">
    <source>
        <dbReference type="ARBA" id="ARBA00023136"/>
    </source>
</evidence>
<comment type="caution">
    <text evidence="13">The sequence shown here is derived from an EMBL/GenBank/DDBJ whole genome shotgun (WGS) entry which is preliminary data.</text>
</comment>
<dbReference type="InterPro" id="IPR036322">
    <property type="entry name" value="WD40_repeat_dom_sf"/>
</dbReference>
<feature type="repeat" description="WD" evidence="11">
    <location>
        <begin position="326"/>
        <end position="356"/>
    </location>
</feature>
<evidence type="ECO:0000313" key="13">
    <source>
        <dbReference type="EMBL" id="THH33643.1"/>
    </source>
</evidence>
<dbReference type="Gene3D" id="2.130.10.10">
    <property type="entry name" value="YVTN repeat-like/Quinoprotein amine dehydrogenase"/>
    <property type="match status" value="1"/>
</dbReference>
<dbReference type="InterPro" id="IPR015943">
    <property type="entry name" value="WD40/YVTN_repeat-like_dom_sf"/>
</dbReference>
<dbReference type="SMART" id="SM00320">
    <property type="entry name" value="WD40"/>
    <property type="match status" value="2"/>
</dbReference>
<evidence type="ECO:0000256" key="6">
    <source>
        <dbReference type="ARBA" id="ARBA00022824"/>
    </source>
</evidence>
<dbReference type="GO" id="GO:0015031">
    <property type="term" value="P:protein transport"/>
    <property type="evidence" value="ECO:0007669"/>
    <property type="project" value="UniProtKB-KW"/>
</dbReference>
<protein>
    <submittedName>
        <fullName evidence="13">Uncharacterized protein</fullName>
    </submittedName>
</protein>
<keyword evidence="5" id="KW-0677">Repeat</keyword>
<dbReference type="EMBL" id="SGPM01000004">
    <property type="protein sequence ID" value="THH33643.1"/>
    <property type="molecule type" value="Genomic_DNA"/>
</dbReference>
<feature type="transmembrane region" description="Helical" evidence="12">
    <location>
        <begin position="367"/>
        <end position="386"/>
    </location>
</feature>
<dbReference type="InterPro" id="IPR045260">
    <property type="entry name" value="Sec12-like"/>
</dbReference>
<evidence type="ECO:0000256" key="3">
    <source>
        <dbReference type="ARBA" id="ARBA00022574"/>
    </source>
</evidence>
<evidence type="ECO:0000313" key="14">
    <source>
        <dbReference type="Proteomes" id="UP000308730"/>
    </source>
</evidence>
<dbReference type="Proteomes" id="UP000308730">
    <property type="component" value="Unassembled WGS sequence"/>
</dbReference>
<keyword evidence="3 11" id="KW-0853">WD repeat</keyword>
<dbReference type="AlphaFoldDB" id="A0A4V3XJM1"/>
<gene>
    <name evidence="13" type="ORF">EUX98_g502</name>
</gene>
<evidence type="ECO:0000256" key="5">
    <source>
        <dbReference type="ARBA" id="ARBA00022737"/>
    </source>
</evidence>
<dbReference type="GO" id="GO:0003400">
    <property type="term" value="P:regulation of COPII vesicle coating"/>
    <property type="evidence" value="ECO:0007669"/>
    <property type="project" value="TreeGrafter"/>
</dbReference>